<dbReference type="GeneID" id="127151162"/>
<protein>
    <submittedName>
        <fullName evidence="2">Uncharacterized mitochondrial protein AtMg00810-like</fullName>
    </submittedName>
</protein>
<proteinExistence type="predicted"/>
<sequence>MVGELTFFLGFQIQQCASGIFLSQGKYARTLITKFELNKAKSKRISAALHLKLLKDDSGEKIDEGLYRSIIGSLLYFTTSRPDIGFAVGVYARYQASPRVSHLHSAKYILKYVLGTVDYGLWYTYDTSLLLVGYCDAN</sequence>
<gene>
    <name evidence="2" type="primary">LOC127151162</name>
</gene>
<dbReference type="PANTHER" id="PTHR11439:SF486">
    <property type="entry name" value="RLK (RECEPTOR-LIKE KINASE) PROTEIN, PUTATIVE-RELATED"/>
    <property type="match status" value="1"/>
</dbReference>
<evidence type="ECO:0000313" key="1">
    <source>
        <dbReference type="Proteomes" id="UP001652600"/>
    </source>
</evidence>
<accession>A0ABM3L930</accession>
<dbReference type="PANTHER" id="PTHR11439">
    <property type="entry name" value="GAG-POL-RELATED RETROTRANSPOSON"/>
    <property type="match status" value="1"/>
</dbReference>
<dbReference type="Proteomes" id="UP001652600">
    <property type="component" value="Chromosome 10"/>
</dbReference>
<dbReference type="RefSeq" id="XP_050946539.1">
    <property type="nucleotide sequence ID" value="XM_051090582.1"/>
</dbReference>
<reference evidence="2" key="1">
    <citation type="submission" date="2025-08" db="UniProtKB">
        <authorList>
            <consortium name="RefSeq"/>
        </authorList>
    </citation>
    <scope>IDENTIFICATION</scope>
    <source>
        <tissue evidence="2">Stem</tissue>
    </source>
</reference>
<keyword evidence="1" id="KW-1185">Reference proteome</keyword>
<organism evidence="1 2">
    <name type="scientific">Cucumis melo</name>
    <name type="common">Muskmelon</name>
    <dbReference type="NCBI Taxonomy" id="3656"/>
    <lineage>
        <taxon>Eukaryota</taxon>
        <taxon>Viridiplantae</taxon>
        <taxon>Streptophyta</taxon>
        <taxon>Embryophyta</taxon>
        <taxon>Tracheophyta</taxon>
        <taxon>Spermatophyta</taxon>
        <taxon>Magnoliopsida</taxon>
        <taxon>eudicotyledons</taxon>
        <taxon>Gunneridae</taxon>
        <taxon>Pentapetalae</taxon>
        <taxon>rosids</taxon>
        <taxon>fabids</taxon>
        <taxon>Cucurbitales</taxon>
        <taxon>Cucurbitaceae</taxon>
        <taxon>Benincaseae</taxon>
        <taxon>Cucumis</taxon>
    </lineage>
</organism>
<name>A0ABM3L930_CUCME</name>
<evidence type="ECO:0000313" key="2">
    <source>
        <dbReference type="RefSeq" id="XP_050946539.1"/>
    </source>
</evidence>